<name>A0A5N6L0P7_9ROSI</name>
<proteinExistence type="predicted"/>
<dbReference type="OrthoDB" id="1917552at2759"/>
<keyword evidence="3" id="KW-1185">Reference proteome</keyword>
<protein>
    <submittedName>
        <fullName evidence="2">Uncharacterized protein</fullName>
    </submittedName>
</protein>
<dbReference type="AlphaFoldDB" id="A0A5N6L0P7"/>
<dbReference type="Proteomes" id="UP000327013">
    <property type="component" value="Unassembled WGS sequence"/>
</dbReference>
<evidence type="ECO:0000313" key="3">
    <source>
        <dbReference type="Proteomes" id="UP000327013"/>
    </source>
</evidence>
<reference evidence="2 3" key="1">
    <citation type="submission" date="2019-06" db="EMBL/GenBank/DDBJ databases">
        <title>A chromosomal-level reference genome of Carpinus fangiana (Coryloideae, Betulaceae).</title>
        <authorList>
            <person name="Yang X."/>
            <person name="Wang Z."/>
            <person name="Zhang L."/>
            <person name="Hao G."/>
            <person name="Liu J."/>
            <person name="Yang Y."/>
        </authorList>
    </citation>
    <scope>NUCLEOTIDE SEQUENCE [LARGE SCALE GENOMIC DNA]</scope>
    <source>
        <strain evidence="2">Cfa_2016G</strain>
        <tissue evidence="2">Leaf</tissue>
    </source>
</reference>
<feature type="compositionally biased region" description="Polar residues" evidence="1">
    <location>
        <begin position="113"/>
        <end position="134"/>
    </location>
</feature>
<comment type="caution">
    <text evidence="2">The sequence shown here is derived from an EMBL/GenBank/DDBJ whole genome shotgun (WGS) entry which is preliminary data.</text>
</comment>
<evidence type="ECO:0000256" key="1">
    <source>
        <dbReference type="SAM" id="MobiDB-lite"/>
    </source>
</evidence>
<sequence>MEKGKGQGRSCLARKLLAGGVLILCDNTPERVALLGGQLCDNTPEKAALSCNMLWSQRPYEVVMSFTRSKPGPRAVRKIGRNLSGTTHPTLPPIGGRPSYSRPKRNCSGKAITKNSPQVGFEPTTSQLTADRSTTELLRNNGLKEADSRSLDQPMTEQKWVRHSLYSHTPGEKVTIASPSPAGEPPGQGGGGQPSTLEIHIDQSISASCQFAKRFFLKVKFRASYLSQALKPLPLFMGYLKKRSAGLEPYTRDFSPTYTRCWSRSRLVVPLSMIVDSTLISCLSWRALPPSIESSNSLSEKFPPRISCHASSFSESVPSVSQSRFAIKRGKSLYFRLLGRSRHSRNSPVHRSITRVHIQSAHSERKKRSSWILFLNKNVYQLIPIHSVKVSTAFSRPSTERGTVLRGQHSWQSSLVSPEGMGSVSKAVRVLGRFPFARPPHSPLVGKVVNLEGARLLFRRVLDNPAVVRSPLLGAGVLGRWGFLFLNQFGCVSPEIGLTFCYELAGQRWIEGKIDFSSSGTGPSIDHGAEGGSSSPADPLFMRQCDAAEKRSKISLSPLLPVSILIDSLLPSRKRLVGFVQIDVCWGRLVLLRYALPVGCYLLCLFHPVPALRQQIFVFDFSSQRNKEV</sequence>
<gene>
    <name evidence="2" type="ORF">FH972_025322</name>
</gene>
<evidence type="ECO:0000313" key="2">
    <source>
        <dbReference type="EMBL" id="KAB8477456.1"/>
    </source>
</evidence>
<accession>A0A5N6L0P7</accession>
<organism evidence="2 3">
    <name type="scientific">Carpinus fangiana</name>
    <dbReference type="NCBI Taxonomy" id="176857"/>
    <lineage>
        <taxon>Eukaryota</taxon>
        <taxon>Viridiplantae</taxon>
        <taxon>Streptophyta</taxon>
        <taxon>Embryophyta</taxon>
        <taxon>Tracheophyta</taxon>
        <taxon>Spermatophyta</taxon>
        <taxon>Magnoliopsida</taxon>
        <taxon>eudicotyledons</taxon>
        <taxon>Gunneridae</taxon>
        <taxon>Pentapetalae</taxon>
        <taxon>rosids</taxon>
        <taxon>fabids</taxon>
        <taxon>Fagales</taxon>
        <taxon>Betulaceae</taxon>
        <taxon>Carpinus</taxon>
    </lineage>
</organism>
<feature type="region of interest" description="Disordered" evidence="1">
    <location>
        <begin position="171"/>
        <end position="196"/>
    </location>
</feature>
<feature type="region of interest" description="Disordered" evidence="1">
    <location>
        <begin position="80"/>
        <end position="134"/>
    </location>
</feature>
<dbReference type="EMBL" id="VIBQ01000045">
    <property type="protein sequence ID" value="KAB8477456.1"/>
    <property type="molecule type" value="Genomic_DNA"/>
</dbReference>